<keyword evidence="9" id="KW-0234">DNA repair</keyword>
<evidence type="ECO:0000256" key="9">
    <source>
        <dbReference type="ARBA" id="ARBA00023204"/>
    </source>
</evidence>
<dbReference type="Pfam" id="PF12705">
    <property type="entry name" value="PDDEXK_1"/>
    <property type="match status" value="1"/>
</dbReference>
<accession>A0AB39U5N4</accession>
<evidence type="ECO:0000256" key="8">
    <source>
        <dbReference type="ARBA" id="ARBA00023125"/>
    </source>
</evidence>
<name>A0AB39U5N4_9BIFI</name>
<evidence type="ECO:0000256" key="10">
    <source>
        <dbReference type="SAM" id="MobiDB-lite"/>
    </source>
</evidence>
<dbReference type="GO" id="GO:0004527">
    <property type="term" value="F:exonuclease activity"/>
    <property type="evidence" value="ECO:0007669"/>
    <property type="project" value="UniProtKB-KW"/>
</dbReference>
<dbReference type="Pfam" id="PF00580">
    <property type="entry name" value="UvrD-helicase"/>
    <property type="match status" value="1"/>
</dbReference>
<feature type="region of interest" description="Disordered" evidence="10">
    <location>
        <begin position="1030"/>
        <end position="1051"/>
    </location>
</feature>
<dbReference type="Gene3D" id="3.90.320.10">
    <property type="match status" value="1"/>
</dbReference>
<evidence type="ECO:0000259" key="11">
    <source>
        <dbReference type="Pfam" id="PF00580"/>
    </source>
</evidence>
<evidence type="ECO:0000256" key="7">
    <source>
        <dbReference type="ARBA" id="ARBA00022840"/>
    </source>
</evidence>
<evidence type="ECO:0000259" key="12">
    <source>
        <dbReference type="Pfam" id="PF12705"/>
    </source>
</evidence>
<dbReference type="GO" id="GO:0003677">
    <property type="term" value="F:DNA binding"/>
    <property type="evidence" value="ECO:0007669"/>
    <property type="project" value="UniProtKB-KW"/>
</dbReference>
<dbReference type="SUPFAM" id="SSF52540">
    <property type="entry name" value="P-loop containing nucleoside triphosphate hydrolases"/>
    <property type="match status" value="1"/>
</dbReference>
<gene>
    <name evidence="13" type="ORF">QN215_07365</name>
</gene>
<dbReference type="Gene3D" id="3.40.50.300">
    <property type="entry name" value="P-loop containing nucleotide triphosphate hydrolases"/>
    <property type="match status" value="3"/>
</dbReference>
<feature type="compositionally biased region" description="Polar residues" evidence="10">
    <location>
        <begin position="1031"/>
        <end position="1047"/>
    </location>
</feature>
<dbReference type="InterPro" id="IPR027417">
    <property type="entry name" value="P-loop_NTPase"/>
</dbReference>
<feature type="domain" description="PD-(D/E)XK endonuclease-like" evidence="12">
    <location>
        <begin position="1124"/>
        <end position="1396"/>
    </location>
</feature>
<keyword evidence="3" id="KW-0227">DNA damage</keyword>
<keyword evidence="7" id="KW-0067">ATP-binding</keyword>
<organism evidence="13">
    <name type="scientific">Bifidobacterium aquikefiricola</name>
    <dbReference type="NCBI Taxonomy" id="3059038"/>
    <lineage>
        <taxon>Bacteria</taxon>
        <taxon>Bacillati</taxon>
        <taxon>Actinomycetota</taxon>
        <taxon>Actinomycetes</taxon>
        <taxon>Bifidobacteriales</taxon>
        <taxon>Bifidobacteriaceae</taxon>
        <taxon>Bifidobacterium</taxon>
    </lineage>
</organism>
<dbReference type="PANTHER" id="PTHR11070">
    <property type="entry name" value="UVRD / RECB / PCRA DNA HELICASE FAMILY MEMBER"/>
    <property type="match status" value="1"/>
</dbReference>
<keyword evidence="1" id="KW-0540">Nuclease</keyword>
<dbReference type="GO" id="GO:0005524">
    <property type="term" value="F:ATP binding"/>
    <property type="evidence" value="ECO:0007669"/>
    <property type="project" value="UniProtKB-KW"/>
</dbReference>
<keyword evidence="4" id="KW-0378">Hydrolase</keyword>
<evidence type="ECO:0000313" key="13">
    <source>
        <dbReference type="EMBL" id="XDS44085.1"/>
    </source>
</evidence>
<evidence type="ECO:0000256" key="5">
    <source>
        <dbReference type="ARBA" id="ARBA00022806"/>
    </source>
</evidence>
<evidence type="ECO:0000256" key="3">
    <source>
        <dbReference type="ARBA" id="ARBA00022763"/>
    </source>
</evidence>
<keyword evidence="6" id="KW-0269">Exonuclease</keyword>
<dbReference type="PANTHER" id="PTHR11070:SF2">
    <property type="entry name" value="ATP-DEPENDENT DNA HELICASE SRS2"/>
    <property type="match status" value="1"/>
</dbReference>
<dbReference type="InterPro" id="IPR013986">
    <property type="entry name" value="DExx_box_DNA_helicase_dom_sf"/>
</dbReference>
<dbReference type="Gene3D" id="1.10.10.160">
    <property type="match status" value="1"/>
</dbReference>
<dbReference type="GO" id="GO:0000725">
    <property type="term" value="P:recombinational repair"/>
    <property type="evidence" value="ECO:0007669"/>
    <property type="project" value="TreeGrafter"/>
</dbReference>
<keyword evidence="2" id="KW-0547">Nucleotide-binding</keyword>
<dbReference type="InterPro" id="IPR038726">
    <property type="entry name" value="PDDEXK_AddAB-type"/>
</dbReference>
<feature type="domain" description="UvrD-like helicase ATP-binding" evidence="11">
    <location>
        <begin position="35"/>
        <end position="349"/>
    </location>
</feature>
<sequence length="1529" mass="167684">MQEFGGEHAHASVEAAQAVERLIDGRLKNQLGNATRTLVVTGPPCSGKTSFALDSMLAGLRAFGNDATVMVVSQRKAAANLSTAIIRRTGVSDQTRPVGTLAALAFRVLTQTRAARGLSMPKLLNGAEQDALLRKVLARHVQEALRGDDCESCRLLAQYFGNDQANDAPWWEVLAPGVKSMKGIAAAGAVTAAADTDIMAAINDDFVAELRDMLARMNELELSISDETRMVRTLDSQPLNVSQRDRLTTQWKLSFHLWHEYAAEIEGQYPHEFRLDASRMLVVATQLIHDCDAASIPEFIVIDDWQDLTLAGMSFIQALETRKSRLVLVGNHDESVQTFRGAYPEFLDSRIETQASSSNSEQTSEALVSNSLGRLGAARCNLDWLPIIPQQSNASVESTDQRERPHTYLDLVASRVSLSITGEMSSDLALAKRPGKLPQWEGALPIMPVRALDGDGDGDNGSDGTVRSRIFPSPQAEMDDILWQIKHESLANERDWNDMAIIAHDNATVRAFGERLKEAGIPVRYSAITRPLKDEPVVGGLFSLIELVERRMTTNASGDAANNAFNNVTNDVATNARTQSRWWANRLRSLLSSPLIFATNTSTKEPRPMRLQRLESVLDTCCALCMVDGAVATNTVDSEINASLIADIREHMLGWADNVNQQAAHAQQLSGITIDDPFHATTQEPVITRQLLLALMVTATDEELHTIMAVLNAIAAGADKDADICALEHAIHVIRACEADVAAFMKQHSIATPDDVPPDVMLWKAWHACALADIWQEESLEPGNRGELANDRLDALMRLFTLSDATQSYASTDDFINQLRGMQIEADSLAHVGPIEHAVTLTTPAGALAQAQRWPIVWMPSLQQGVWPNLVERDTLFGTQELANIVLHGNIDGSVDDSAPGSSTRSSSDDDFDNDRAMYSTARLIATLNSEKKSFLVSLTRTDEQLRISAVWNTDTIPSDLLFGMFPERFERLSDLAQVPYSRVGVGLSSQNDIDDKTLQGQWSGLETSVRGIVTIARAQLANEMLHHDGNSNALAGTSGPASTETLSPDGKDSVATLRMLASRGVAEANPETWPFVYLRSSDDLKVNESEQSTQSDSSKGPERSDMPNQSDLSERSDRPTVVLTPSAVDKIWQCPLEWVLDSQFTGPMPSNVHMQFGTIVHKVAEIATNEGLDRLALSESSSSVGSTHGQGREALKSQVTARLESIYQELAGVSVEHPNPEDMFLSASKRRLVPKILHNIASYFVDGVQPEYGSEGKSPVKVGSFVSSEAEHPFNACISVSDLLPIWNRTYPEHALDEHELFGVMSALSGGFMPGMQESVKVGLTGRIDRIEHRRFEDRETIRIVDYKTGAGHTAKDMFNDLQLVCYQLATLFDSEGAGVARQTRSVSQADLFDVAQNEAPAFAYALPETNHQPGLIADGQFNTIFEARTHHRSIDSFIDVEFSEQSCPETVDRELWAFIVRSQHTQGIWALSMISRVFFAASVRLSSTDARMQLDASRCHNANASGNGSNTCKAWELLHANVMEERR</sequence>
<keyword evidence="5" id="KW-0347">Helicase</keyword>
<dbReference type="EMBL" id="CP129674">
    <property type="protein sequence ID" value="XDS44085.1"/>
    <property type="molecule type" value="Genomic_DNA"/>
</dbReference>
<dbReference type="GO" id="GO:0043138">
    <property type="term" value="F:3'-5' DNA helicase activity"/>
    <property type="evidence" value="ECO:0007669"/>
    <property type="project" value="TreeGrafter"/>
</dbReference>
<keyword evidence="8" id="KW-0238">DNA-binding</keyword>
<dbReference type="Gene3D" id="1.10.486.10">
    <property type="entry name" value="PCRA, domain 4"/>
    <property type="match status" value="1"/>
</dbReference>
<reference evidence="13" key="1">
    <citation type="submission" date="2023-07" db="EMBL/GenBank/DDBJ databases">
        <title>Bifidobacterium aquikefiriaerophilum sp. nov. and Bifidobacterium eccum sp. nov., isolated from water kefir.</title>
        <authorList>
            <person name="Breselge S."/>
            <person name="Bellassi P."/>
            <person name="Barcenilla C."/>
            <person name="Alvarez-Ordonez A."/>
            <person name="Morelli L."/>
            <person name="Cotter P.D."/>
        </authorList>
    </citation>
    <scope>NUCLEOTIDE SEQUENCE</scope>
    <source>
        <strain evidence="13">WK041_4_12</strain>
    </source>
</reference>
<evidence type="ECO:0000256" key="1">
    <source>
        <dbReference type="ARBA" id="ARBA00022722"/>
    </source>
</evidence>
<proteinExistence type="predicted"/>
<dbReference type="InterPro" id="IPR014016">
    <property type="entry name" value="UvrD-like_ATP-bd"/>
</dbReference>
<dbReference type="RefSeq" id="WP_369343681.1">
    <property type="nucleotide sequence ID" value="NZ_CP129674.1"/>
</dbReference>
<evidence type="ECO:0000256" key="4">
    <source>
        <dbReference type="ARBA" id="ARBA00022801"/>
    </source>
</evidence>
<protein>
    <submittedName>
        <fullName evidence="13">PD-(D/E)XK nuclease family protein</fullName>
    </submittedName>
</protein>
<dbReference type="KEGG" id="baqk:QN215_07365"/>
<dbReference type="InterPro" id="IPR011604">
    <property type="entry name" value="PDDEXK-like_dom_sf"/>
</dbReference>
<evidence type="ECO:0000256" key="2">
    <source>
        <dbReference type="ARBA" id="ARBA00022741"/>
    </source>
</evidence>
<feature type="region of interest" description="Disordered" evidence="10">
    <location>
        <begin position="1085"/>
        <end position="1121"/>
    </location>
</feature>
<evidence type="ECO:0000256" key="6">
    <source>
        <dbReference type="ARBA" id="ARBA00022839"/>
    </source>
</evidence>
<dbReference type="InterPro" id="IPR000212">
    <property type="entry name" value="DNA_helicase_UvrD/REP"/>
</dbReference>
<feature type="compositionally biased region" description="Polar residues" evidence="10">
    <location>
        <begin position="1090"/>
        <end position="1099"/>
    </location>
</feature>